<dbReference type="Proteomes" id="UP000826722">
    <property type="component" value="Chromosome"/>
</dbReference>
<evidence type="ECO:0000313" key="2">
    <source>
        <dbReference type="EMBL" id="BCM25529.1"/>
    </source>
</evidence>
<accession>A0A8D5JWW6</accession>
<feature type="transmembrane region" description="Helical" evidence="1">
    <location>
        <begin position="59"/>
        <end position="82"/>
    </location>
</feature>
<evidence type="ECO:0000256" key="1">
    <source>
        <dbReference type="SAM" id="Phobius"/>
    </source>
</evidence>
<keyword evidence="1" id="KW-0812">Transmembrane</keyword>
<keyword evidence="1" id="KW-0472">Membrane</keyword>
<dbReference type="AlphaFoldDB" id="A0A8D5JWW6"/>
<protein>
    <submittedName>
        <fullName evidence="2">Uncharacterized protein</fullName>
    </submittedName>
</protein>
<sequence>MSSNDKKIVGVIFLILFLCIAYDSIAIYQGEIPYPEECHAGKGSIICHFKNLVFEEGGYYGVAMLNVAFSLIFLVLAFLMFFDESYNQKNNVIGKSRADEQEFSILNNEKKPQTFEDILHGEEPTEEFLEDFIERSNAPKISDDELERQALEFKPDAEQK</sequence>
<name>A0A8D5JWW6_9PROT</name>
<keyword evidence="3" id="KW-1185">Reference proteome</keyword>
<reference evidence="2" key="1">
    <citation type="journal article" date="2021" name="Arch. Microbiol.">
        <title>Methyloradius palustris gen. nov., sp. nov., a methanol-oxidizing bacterium isolated from snow.</title>
        <authorList>
            <person name="Miyadera T."/>
            <person name="Kojima H."/>
            <person name="Fukui M."/>
        </authorList>
    </citation>
    <scope>NUCLEOTIDE SEQUENCE</scope>
    <source>
        <strain evidence="2">Zm11</strain>
    </source>
</reference>
<dbReference type="RefSeq" id="WP_221763609.1">
    <property type="nucleotide sequence ID" value="NZ_AP024110.1"/>
</dbReference>
<dbReference type="KEGG" id="mpau:ZMTM_17880"/>
<organism evidence="2 3">
    <name type="scientific">Methyloradius palustris</name>
    <dbReference type="NCBI Taxonomy" id="2778876"/>
    <lineage>
        <taxon>Bacteria</taxon>
        <taxon>Pseudomonadati</taxon>
        <taxon>Pseudomonadota</taxon>
        <taxon>Betaproteobacteria</taxon>
        <taxon>Nitrosomonadales</taxon>
        <taxon>Methylophilaceae</taxon>
        <taxon>Methyloradius</taxon>
    </lineage>
</organism>
<proteinExistence type="predicted"/>
<gene>
    <name evidence="2" type="ORF">ZMTM_17880</name>
</gene>
<keyword evidence="1" id="KW-1133">Transmembrane helix</keyword>
<evidence type="ECO:0000313" key="3">
    <source>
        <dbReference type="Proteomes" id="UP000826722"/>
    </source>
</evidence>
<dbReference type="EMBL" id="AP024110">
    <property type="protein sequence ID" value="BCM25529.1"/>
    <property type="molecule type" value="Genomic_DNA"/>
</dbReference>